<organism evidence="1 2">
    <name type="scientific">Leptospira borgpetersenii str. 200701203</name>
    <dbReference type="NCBI Taxonomy" id="1193007"/>
    <lineage>
        <taxon>Bacteria</taxon>
        <taxon>Pseudomonadati</taxon>
        <taxon>Spirochaetota</taxon>
        <taxon>Spirochaetia</taxon>
        <taxon>Leptospirales</taxon>
        <taxon>Leptospiraceae</taxon>
        <taxon>Leptospira</taxon>
    </lineage>
</organism>
<proteinExistence type="predicted"/>
<accession>M3HI05</accession>
<evidence type="ECO:0000313" key="2">
    <source>
        <dbReference type="Proteomes" id="UP000011783"/>
    </source>
</evidence>
<reference evidence="1 2" key="1">
    <citation type="submission" date="2013-01" db="EMBL/GenBank/DDBJ databases">
        <authorList>
            <person name="Harkins D.M."/>
            <person name="Durkin A.S."/>
            <person name="Brinkac L.M."/>
            <person name="Haft D.H."/>
            <person name="Selengut J.D."/>
            <person name="Sanka R."/>
            <person name="DePew J."/>
            <person name="Purushe J."/>
            <person name="Picardeau M."/>
            <person name="Werts C."/>
            <person name="Goarant C."/>
            <person name="Vinetz J.M."/>
            <person name="Sutton G.G."/>
            <person name="Nierman W.C."/>
            <person name="Fouts D.E."/>
        </authorList>
    </citation>
    <scope>NUCLEOTIDE SEQUENCE [LARGE SCALE GENOMIC DNA]</scope>
    <source>
        <strain evidence="1 2">200701203</strain>
    </source>
</reference>
<name>M3HI05_LEPBO</name>
<comment type="caution">
    <text evidence="1">The sequence shown here is derived from an EMBL/GenBank/DDBJ whole genome shotgun (WGS) entry which is preliminary data.</text>
</comment>
<evidence type="ECO:0000313" key="1">
    <source>
        <dbReference type="EMBL" id="EMF97740.1"/>
    </source>
</evidence>
<dbReference type="AlphaFoldDB" id="M3HI05"/>
<protein>
    <submittedName>
        <fullName evidence="1">Uncharacterized protein</fullName>
    </submittedName>
</protein>
<gene>
    <name evidence="1" type="ORF">LEP1GSC123_1249</name>
</gene>
<dbReference type="BioCyc" id="LBOR1193007:G11KN-1502-MONOMER"/>
<sequence>MAKKRKSDSAKESYNDEYTKKETILNRIFSLWSIPFWNTSKLSFFMDKNS</sequence>
<dbReference type="Proteomes" id="UP000011783">
    <property type="component" value="Unassembled WGS sequence"/>
</dbReference>
<dbReference type="EMBL" id="AKWO02000109">
    <property type="protein sequence ID" value="EMF97740.1"/>
    <property type="molecule type" value="Genomic_DNA"/>
</dbReference>